<keyword evidence="1 4" id="KW-0489">Methyltransferase</keyword>
<protein>
    <submittedName>
        <fullName evidence="4">SAM-dependent methyltransferase</fullName>
    </submittedName>
</protein>
<gene>
    <name evidence="4" type="ORF">CRH09_31830</name>
</gene>
<dbReference type="Proteomes" id="UP000221961">
    <property type="component" value="Chromosome"/>
</dbReference>
<keyword evidence="2 4" id="KW-0808">Transferase</keyword>
<dbReference type="CDD" id="cd02440">
    <property type="entry name" value="AdoMet_MTases"/>
    <property type="match status" value="1"/>
</dbReference>
<evidence type="ECO:0000256" key="2">
    <source>
        <dbReference type="ARBA" id="ARBA00022679"/>
    </source>
</evidence>
<proteinExistence type="predicted"/>
<dbReference type="InterPro" id="IPR029063">
    <property type="entry name" value="SAM-dependent_MTases_sf"/>
</dbReference>
<dbReference type="Pfam" id="PF13649">
    <property type="entry name" value="Methyltransf_25"/>
    <property type="match status" value="1"/>
</dbReference>
<reference evidence="4 5" key="1">
    <citation type="submission" date="2017-10" db="EMBL/GenBank/DDBJ databases">
        <title>Comparative genomics between pathogenic Norcardia.</title>
        <authorList>
            <person name="Zeng L."/>
        </authorList>
    </citation>
    <scope>NUCLEOTIDE SEQUENCE [LARGE SCALE GENOMIC DNA]</scope>
    <source>
        <strain evidence="4 5">NC_YFY_NT001</strain>
    </source>
</reference>
<dbReference type="Gene3D" id="3.40.50.150">
    <property type="entry name" value="Vaccinia Virus protein VP39"/>
    <property type="match status" value="1"/>
</dbReference>
<dbReference type="PANTHER" id="PTHR44942:SF4">
    <property type="entry name" value="METHYLTRANSFERASE TYPE 11 DOMAIN-CONTAINING PROTEIN"/>
    <property type="match status" value="1"/>
</dbReference>
<dbReference type="EMBL" id="CP023778">
    <property type="protein sequence ID" value="ATL70098.1"/>
    <property type="molecule type" value="Genomic_DNA"/>
</dbReference>
<dbReference type="InterPro" id="IPR041698">
    <property type="entry name" value="Methyltransf_25"/>
</dbReference>
<evidence type="ECO:0000313" key="4">
    <source>
        <dbReference type="EMBL" id="ATL70098.1"/>
    </source>
</evidence>
<name>A0A291RS75_9NOCA</name>
<dbReference type="AlphaFoldDB" id="A0A291RS75"/>
<dbReference type="GO" id="GO:0032259">
    <property type="term" value="P:methylation"/>
    <property type="evidence" value="ECO:0007669"/>
    <property type="project" value="UniProtKB-KW"/>
</dbReference>
<dbReference type="PANTHER" id="PTHR44942">
    <property type="entry name" value="METHYLTRANSF_11 DOMAIN-CONTAINING PROTEIN"/>
    <property type="match status" value="1"/>
</dbReference>
<evidence type="ECO:0000313" key="5">
    <source>
        <dbReference type="Proteomes" id="UP000221961"/>
    </source>
</evidence>
<dbReference type="GO" id="GO:0008168">
    <property type="term" value="F:methyltransferase activity"/>
    <property type="evidence" value="ECO:0007669"/>
    <property type="project" value="UniProtKB-KW"/>
</dbReference>
<feature type="domain" description="Methyltransferase" evidence="3">
    <location>
        <begin position="46"/>
        <end position="137"/>
    </location>
</feature>
<sequence>MTEWTWDSSLYGGSAPYYALGRIAYPGELAVALAEALGLDGSGRLLDIGCGPGSLTLLLADRFAEVVGVDADRGMIAEADRLAAEAGTGNAHWVCRRAEELPADLGAFRLITFAQSFHWMDRPRVAAIARGMLEPGGACAHVHASTHVGVDGPDLPHPRPPHERIAALAERYLGPIRRAGRGLLPHGTPAGESAIYRAAGFGGPTRIEIPGRTVTRGIDEVVAGVFSQSRYAPDLFGGERTSFEADLRALLSAAAPDGIFAERTREIAVDLWRP</sequence>
<evidence type="ECO:0000259" key="3">
    <source>
        <dbReference type="Pfam" id="PF13649"/>
    </source>
</evidence>
<dbReference type="SUPFAM" id="SSF53335">
    <property type="entry name" value="S-adenosyl-L-methionine-dependent methyltransferases"/>
    <property type="match status" value="1"/>
</dbReference>
<dbReference type="GeneID" id="88361867"/>
<accession>A0A291RS75</accession>
<dbReference type="InterPro" id="IPR051052">
    <property type="entry name" value="Diverse_substrate_MTase"/>
</dbReference>
<organism evidence="4 5">
    <name type="scientific">Nocardia terpenica</name>
    <dbReference type="NCBI Taxonomy" id="455432"/>
    <lineage>
        <taxon>Bacteria</taxon>
        <taxon>Bacillati</taxon>
        <taxon>Actinomycetota</taxon>
        <taxon>Actinomycetes</taxon>
        <taxon>Mycobacteriales</taxon>
        <taxon>Nocardiaceae</taxon>
        <taxon>Nocardia</taxon>
    </lineage>
</organism>
<evidence type="ECO:0000256" key="1">
    <source>
        <dbReference type="ARBA" id="ARBA00022603"/>
    </source>
</evidence>
<dbReference type="KEGG" id="ntp:CRH09_31830"/>
<dbReference type="RefSeq" id="WP_098697092.1">
    <property type="nucleotide sequence ID" value="NZ_CP023778.1"/>
</dbReference>